<evidence type="ECO:0000313" key="9">
    <source>
        <dbReference type="Proteomes" id="UP000001396"/>
    </source>
</evidence>
<feature type="domain" description="GS catalytic" evidence="7">
    <location>
        <begin position="560"/>
        <end position="904"/>
    </location>
</feature>
<dbReference type="PANTHER" id="PTHR43785">
    <property type="entry name" value="GAMMA-GLUTAMYLPUTRESCINE SYNTHETASE"/>
    <property type="match status" value="1"/>
</dbReference>
<dbReference type="GO" id="GO:0004356">
    <property type="term" value="F:glutamine synthetase activity"/>
    <property type="evidence" value="ECO:0007669"/>
    <property type="project" value="InterPro"/>
</dbReference>
<evidence type="ECO:0000256" key="3">
    <source>
        <dbReference type="ARBA" id="ARBA00022842"/>
    </source>
</evidence>
<dbReference type="STRING" id="670386.D3B7W2"/>
<keyword evidence="2 8" id="KW-0436">Ligase</keyword>
<dbReference type="InParanoid" id="D3B7W2"/>
<proteinExistence type="inferred from homology"/>
<dbReference type="Proteomes" id="UP000001396">
    <property type="component" value="Unassembled WGS sequence"/>
</dbReference>
<gene>
    <name evidence="8" type="primary">glnA1</name>
    <name evidence="8" type="ORF">PPL_04550</name>
</gene>
<comment type="caution">
    <text evidence="8">The sequence shown here is derived from an EMBL/GenBank/DDBJ whole genome shotgun (WGS) entry which is preliminary data.</text>
</comment>
<evidence type="ECO:0000256" key="5">
    <source>
        <dbReference type="RuleBase" id="RU000384"/>
    </source>
</evidence>
<feature type="domain" description="GS catalytic" evidence="7">
    <location>
        <begin position="1013"/>
        <end position="1356"/>
    </location>
</feature>
<keyword evidence="3" id="KW-0460">Magnesium</keyword>
<dbReference type="EMBL" id="ADBJ01000018">
    <property type="protein sequence ID" value="EFA82855.1"/>
    <property type="molecule type" value="Genomic_DNA"/>
</dbReference>
<evidence type="ECO:0000313" key="8">
    <source>
        <dbReference type="EMBL" id="EFA82855.1"/>
    </source>
</evidence>
<dbReference type="PANTHER" id="PTHR43785:SF2">
    <property type="entry name" value="TYPE-1 GLUTAMINE SYNTHETASE 1"/>
    <property type="match status" value="1"/>
</dbReference>
<dbReference type="PROSITE" id="PS00181">
    <property type="entry name" value="GLNA_ATP"/>
    <property type="match status" value="1"/>
</dbReference>
<name>D3B7W2_HETP5</name>
<dbReference type="PROSITE" id="PS51987">
    <property type="entry name" value="GS_CATALYTIC"/>
    <property type="match status" value="3"/>
</dbReference>
<dbReference type="SUPFAM" id="SSF55931">
    <property type="entry name" value="Glutamine synthetase/guanido kinase"/>
    <property type="match status" value="3"/>
</dbReference>
<sequence length="1356" mass="153740">MEDVYNIEKRKQIFEVLSNNLEIRYLKCFDNLSNVIIPPEDKETYFVPDWNTFHVNSYQKGIATENTLSEIHIDGETGISLKGSFEEEFYLLPLDTPIPEEANSELIPGYSLYHVDDHIEILIDMAKHLEDQGVPNEQILHEGAPNQFEITVPYTSIMEACDRHIIVRSTVHAIAKKHGYQATFIPKPFKNDLGTGCHVHLSLWNKDKNLVPNLTHSTNLSNIARRAISGILHHARGLTAIFNASVNSYQRLKPMTWSGGAICWGVNNKESMIRVPHSAYTFSNFELKSLDHSANVYVAMAATIYAMVDGMISDSIKMLPPITKYPCQYTDSERDNLGIRQFPKTLGEAIKELGSDTFLIKMMGSEFIETFCAIRQFEQDFLKGKSDYEIIKLYYKLCKLALVEKIREPCFIIIIYLFEVSAYLFIQQMEELNNEKRKQIFEYLSIHTEIRYLKYIWIDLSNVIHSRIIRTKYLLEERCQHFPILITFLYWRCFDGRISPAVDYKLEESEAYFLPDWGTFQLVSYQAETAQVFGYIYQIKRVAQPDGAFKTHYDAVDCCPRTMLKNAEKILSEIHIDGATGISLKGSFEEEFYLLPFGTSLPEDSSYEYRPCFSLYHTDEYFEILTDIEKHLEAQGVPNEQIMTEGGPNQFEITVPYTSIMEACDRHIIIRSTVHAISKKHGYQATFIPKPYKSYPGTGCHVHLSLWNRTNNLVPNLSHPNGLSNIARRAISGILHHASGLAAIFNPNVNSYQRLKPLTISGNFICWGIGNKEAMIRVPPCSYTFSNFELKSMDHSANPYLALAATIYAMVDGMISDNIRILPNIPTFPTLYTEIEKEELGIRENPRSLDEAIKELRSDTFLINMMGSEFIKNFCAIRQFEQDFLSGKTNHETAKLYYKLCKSVRTKWLLENDFNYVCVTNACMSVRVFDDVIIEEAAPSTQFGEVFLVPDWSTFHVNSYSGGTASVFGAFYTSAQDSTLPTTKTQGSSSQATEHANSSMITKNKLSPWPYCPRQTLYRVQKMLADINVGGIQGLEVKGSFEEEFYLLSKSNPLEPFDPYSFASVISLNQYQTILDEIAQNLELQGVPVEQMLAESGPAQFEMTIPYTSIMEACDRHIIFRQTVHAIADKFGLQASFLPKVHLNRAGSGCHVHLSLWQAGNNLVPDASDIDTGISVLAKRAIAGILTHAKAMTPILNANLNSYHRLQPNCWSGNTITWGLDNKEAMVRIPSSASKSTKGITNFEVKTLDHTANPYMAIAAIICAMADGLISETITMTPPTSVNPSSLTQEQREALRIDQLPTSLENALKALKSDDYLLNMIGSKICTSYIAHRQHEITLLKDCSHRDIIERYYKLF</sequence>
<dbReference type="InterPro" id="IPR027303">
    <property type="entry name" value="Gln_synth_gly_rich_site"/>
</dbReference>
<dbReference type="InterPro" id="IPR014746">
    <property type="entry name" value="Gln_synth/guanido_kin_cat_dom"/>
</dbReference>
<dbReference type="InterPro" id="IPR008146">
    <property type="entry name" value="Gln_synth_cat_dom"/>
</dbReference>
<reference evidence="8 9" key="1">
    <citation type="journal article" date="2011" name="Genome Res.">
        <title>Phylogeny-wide analysis of social amoeba genomes highlights ancient origins for complex intercellular communication.</title>
        <authorList>
            <person name="Heidel A.J."/>
            <person name="Lawal H.M."/>
            <person name="Felder M."/>
            <person name="Schilde C."/>
            <person name="Helps N.R."/>
            <person name="Tunggal B."/>
            <person name="Rivero F."/>
            <person name="John U."/>
            <person name="Schleicher M."/>
            <person name="Eichinger L."/>
            <person name="Platzer M."/>
            <person name="Noegel A.A."/>
            <person name="Schaap P."/>
            <person name="Gloeckner G."/>
        </authorList>
    </citation>
    <scope>NUCLEOTIDE SEQUENCE [LARGE SCALE GENOMIC DNA]</scope>
    <source>
        <strain evidence="9">ATCC 26659 / Pp 5 / PN500</strain>
    </source>
</reference>
<accession>D3B7W2</accession>
<evidence type="ECO:0000256" key="1">
    <source>
        <dbReference type="ARBA" id="ARBA00001946"/>
    </source>
</evidence>
<feature type="domain" description="GS catalytic" evidence="7">
    <location>
        <begin position="60"/>
        <end position="456"/>
    </location>
</feature>
<dbReference type="SMART" id="SM01230">
    <property type="entry name" value="Gln-synt_C"/>
    <property type="match status" value="3"/>
</dbReference>
<comment type="similarity">
    <text evidence="4 5">Belongs to the glutamine synthetase family.</text>
</comment>
<organism evidence="8 9">
    <name type="scientific">Heterostelium pallidum (strain ATCC 26659 / Pp 5 / PN500)</name>
    <name type="common">Cellular slime mold</name>
    <name type="synonym">Polysphondylium pallidum</name>
    <dbReference type="NCBI Taxonomy" id="670386"/>
    <lineage>
        <taxon>Eukaryota</taxon>
        <taxon>Amoebozoa</taxon>
        <taxon>Evosea</taxon>
        <taxon>Eumycetozoa</taxon>
        <taxon>Dictyostelia</taxon>
        <taxon>Acytosteliales</taxon>
        <taxon>Acytosteliaceae</taxon>
        <taxon>Heterostelium</taxon>
    </lineage>
</organism>
<comment type="cofactor">
    <cofactor evidence="1">
        <name>Mg(2+)</name>
        <dbReference type="ChEBI" id="CHEBI:18420"/>
    </cofactor>
</comment>
<dbReference type="Pfam" id="PF00120">
    <property type="entry name" value="Gln-synt_C"/>
    <property type="match status" value="3"/>
</dbReference>
<protein>
    <submittedName>
        <fullName evidence="8">Glutamate-ammonia ligase</fullName>
    </submittedName>
</protein>
<keyword evidence="9" id="KW-1185">Reference proteome</keyword>
<dbReference type="RefSeq" id="XP_020434972.1">
    <property type="nucleotide sequence ID" value="XM_020575452.1"/>
</dbReference>
<evidence type="ECO:0000256" key="6">
    <source>
        <dbReference type="SAM" id="MobiDB-lite"/>
    </source>
</evidence>
<dbReference type="GeneID" id="31360037"/>
<evidence type="ECO:0000256" key="4">
    <source>
        <dbReference type="PROSITE-ProRule" id="PRU01331"/>
    </source>
</evidence>
<evidence type="ECO:0000256" key="2">
    <source>
        <dbReference type="ARBA" id="ARBA00022598"/>
    </source>
</evidence>
<feature type="region of interest" description="Disordered" evidence="6">
    <location>
        <begin position="978"/>
        <end position="997"/>
    </location>
</feature>
<dbReference type="Gene3D" id="3.30.590.10">
    <property type="entry name" value="Glutamine synthetase/guanido kinase, catalytic domain"/>
    <property type="match status" value="3"/>
</dbReference>
<evidence type="ECO:0000259" key="7">
    <source>
        <dbReference type="PROSITE" id="PS51987"/>
    </source>
</evidence>